<feature type="chain" id="PRO_5009614089" description="AIG2-like family protein" evidence="1">
    <location>
        <begin position="22"/>
        <end position="234"/>
    </location>
</feature>
<keyword evidence="3" id="KW-1185">Reference proteome</keyword>
<dbReference type="RefSeq" id="WP_071664294.1">
    <property type="nucleotide sequence ID" value="NZ_CP009654.1"/>
</dbReference>
<organism evidence="2 3">
    <name type="scientific">Francisella frigiditurris</name>
    <dbReference type="NCBI Taxonomy" id="1542390"/>
    <lineage>
        <taxon>Bacteria</taxon>
        <taxon>Pseudomonadati</taxon>
        <taxon>Pseudomonadota</taxon>
        <taxon>Gammaproteobacteria</taxon>
        <taxon>Thiotrichales</taxon>
        <taxon>Francisellaceae</taxon>
        <taxon>Francisella</taxon>
    </lineage>
</organism>
<dbReference type="EMBL" id="CP009654">
    <property type="protein sequence ID" value="APC97346.1"/>
    <property type="molecule type" value="Genomic_DNA"/>
</dbReference>
<accession>A0A1J0KUH5</accession>
<dbReference type="OrthoDB" id="8478713at2"/>
<name>A0A1J0KUH5_9GAMM</name>
<evidence type="ECO:0000313" key="3">
    <source>
        <dbReference type="Proteomes" id="UP000182521"/>
    </source>
</evidence>
<dbReference type="STRING" id="1542390.KX01_1399"/>
<evidence type="ECO:0000256" key="1">
    <source>
        <dbReference type="SAM" id="SignalP"/>
    </source>
</evidence>
<reference evidence="3" key="1">
    <citation type="submission" date="2014-10" db="EMBL/GenBank/DDBJ databases">
        <authorList>
            <person name="Kuske C.R."/>
            <person name="Challacombe J.F."/>
            <person name="Daligault H.E."/>
            <person name="Davenport K.W."/>
            <person name="Johnson S.L."/>
            <person name="Siddaramappa S."/>
            <person name="Petersen J.M."/>
        </authorList>
    </citation>
    <scope>NUCLEOTIDE SEQUENCE [LARGE SCALE GENOMIC DNA]</scope>
    <source>
        <strain evidence="3">CA97-1460</strain>
    </source>
</reference>
<keyword evidence="1" id="KW-0732">Signal</keyword>
<proteinExistence type="predicted"/>
<dbReference type="Proteomes" id="UP000182521">
    <property type="component" value="Chromosome"/>
</dbReference>
<dbReference type="KEGG" id="frc:KX01_1399"/>
<dbReference type="AlphaFoldDB" id="A0A1J0KUH5"/>
<dbReference type="InterPro" id="IPR013024">
    <property type="entry name" value="GGCT-like"/>
</dbReference>
<sequence length="234" mass="27086">MKKSLVLMLMLSSVSFTSVFAEECHPEVDETHRNYIIGYGSLMDDETRKLTTPSATDVYPIIVNNFKRTWGISGGNYKTTYLLSVPEKSYKLNAVYYPISGQDVKTTDDWEPGYCRYRVPEDDIKAVGLEKLPEGAYWIYAKQPEDIQKPTKDHPISQSYVDIFLRGCLQVENRYQIKGFAKQCVDTTYLWDQNAWVNDRLYPRTIQVTKDGAIADKIDTLLSQKFDYYFNLPF</sequence>
<protein>
    <recommendedName>
        <fullName evidence="4">AIG2-like family protein</fullName>
    </recommendedName>
</protein>
<evidence type="ECO:0008006" key="4">
    <source>
        <dbReference type="Google" id="ProtNLM"/>
    </source>
</evidence>
<evidence type="ECO:0000313" key="2">
    <source>
        <dbReference type="EMBL" id="APC97346.1"/>
    </source>
</evidence>
<dbReference type="CDD" id="cd06661">
    <property type="entry name" value="GGCT_like"/>
    <property type="match status" value="1"/>
</dbReference>
<gene>
    <name evidence="2" type="ORF">KX01_1399</name>
</gene>
<dbReference type="Gene3D" id="3.10.490.10">
    <property type="entry name" value="Gamma-glutamyl cyclotransferase-like"/>
    <property type="match status" value="1"/>
</dbReference>
<feature type="signal peptide" evidence="1">
    <location>
        <begin position="1"/>
        <end position="21"/>
    </location>
</feature>